<evidence type="ECO:0000256" key="7">
    <source>
        <dbReference type="ARBA" id="ARBA00022692"/>
    </source>
</evidence>
<organism evidence="24 25">
    <name type="scientific">Kutzneria viridogrisea</name>
    <dbReference type="NCBI Taxonomy" id="47990"/>
    <lineage>
        <taxon>Bacteria</taxon>
        <taxon>Bacillati</taxon>
        <taxon>Actinomycetota</taxon>
        <taxon>Actinomycetes</taxon>
        <taxon>Pseudonocardiales</taxon>
        <taxon>Pseudonocardiaceae</taxon>
        <taxon>Kutzneria</taxon>
    </lineage>
</organism>
<dbReference type="InterPro" id="IPR001182">
    <property type="entry name" value="FtsW/RodA"/>
</dbReference>
<dbReference type="Proteomes" id="UP000517916">
    <property type="component" value="Unassembled WGS sequence"/>
</dbReference>
<evidence type="ECO:0000256" key="9">
    <source>
        <dbReference type="ARBA" id="ARBA00022984"/>
    </source>
</evidence>
<reference evidence="24 25" key="1">
    <citation type="submission" date="2020-08" db="EMBL/GenBank/DDBJ databases">
        <title>Genomic Encyclopedia of Archaeal and Bacterial Type Strains, Phase II (KMG-II): from individual species to whole genera.</title>
        <authorList>
            <person name="Goeker M."/>
        </authorList>
    </citation>
    <scope>NUCLEOTIDE SEQUENCE [LARGE SCALE GENOMIC DNA]</scope>
    <source>
        <strain evidence="24 25">DSM 43850</strain>
    </source>
</reference>
<dbReference type="PROSITE" id="PS00428">
    <property type="entry name" value="FTSW_RODA_SPOVE"/>
    <property type="match status" value="1"/>
</dbReference>
<evidence type="ECO:0000256" key="21">
    <source>
        <dbReference type="ARBA" id="ARBA00049966"/>
    </source>
</evidence>
<evidence type="ECO:0000256" key="14">
    <source>
        <dbReference type="ARBA" id="ARBA00032370"/>
    </source>
</evidence>
<keyword evidence="9" id="KW-0573">Peptidoglycan synthesis</keyword>
<feature type="transmembrane region" description="Helical" evidence="23">
    <location>
        <begin position="289"/>
        <end position="316"/>
    </location>
</feature>
<feature type="transmembrane region" description="Helical" evidence="23">
    <location>
        <begin position="364"/>
        <end position="383"/>
    </location>
</feature>
<evidence type="ECO:0000256" key="20">
    <source>
        <dbReference type="ARBA" id="ARBA00049902"/>
    </source>
</evidence>
<evidence type="ECO:0000256" key="18">
    <source>
        <dbReference type="ARBA" id="ARBA00041418"/>
    </source>
</evidence>
<evidence type="ECO:0000256" key="23">
    <source>
        <dbReference type="SAM" id="Phobius"/>
    </source>
</evidence>
<evidence type="ECO:0000256" key="6">
    <source>
        <dbReference type="ARBA" id="ARBA00022679"/>
    </source>
</evidence>
<keyword evidence="25" id="KW-1185">Reference proteome</keyword>
<proteinExistence type="inferred from homology"/>
<keyword evidence="6" id="KW-0808">Transferase</keyword>
<gene>
    <name evidence="24" type="ORF">BC739_002850</name>
</gene>
<dbReference type="Pfam" id="PF01098">
    <property type="entry name" value="FTSW_RODA_SPOVE"/>
    <property type="match status" value="1"/>
</dbReference>
<keyword evidence="8" id="KW-0133">Cell shape</keyword>
<evidence type="ECO:0000256" key="12">
    <source>
        <dbReference type="ARBA" id="ARBA00023306"/>
    </source>
</evidence>
<feature type="transmembrane region" description="Helical" evidence="23">
    <location>
        <begin position="212"/>
        <end position="231"/>
    </location>
</feature>
<evidence type="ECO:0000256" key="3">
    <source>
        <dbReference type="ARBA" id="ARBA00022475"/>
    </source>
</evidence>
<feature type="region of interest" description="Disordered" evidence="22">
    <location>
        <begin position="407"/>
        <end position="495"/>
    </location>
</feature>
<keyword evidence="7 23" id="KW-0812">Transmembrane</keyword>
<dbReference type="GO" id="GO:0051301">
    <property type="term" value="P:cell division"/>
    <property type="evidence" value="ECO:0007669"/>
    <property type="project" value="UniProtKB-KW"/>
</dbReference>
<keyword evidence="3" id="KW-1003">Cell membrane</keyword>
<feature type="transmembrane region" description="Helical" evidence="23">
    <location>
        <begin position="328"/>
        <end position="352"/>
    </location>
</feature>
<dbReference type="PANTHER" id="PTHR30474">
    <property type="entry name" value="CELL CYCLE PROTEIN"/>
    <property type="match status" value="1"/>
</dbReference>
<evidence type="ECO:0000256" key="13">
    <source>
        <dbReference type="ARBA" id="ARBA00023316"/>
    </source>
</evidence>
<comment type="subcellular location">
    <subcellularLocation>
        <location evidence="1">Cell membrane</location>
        <topology evidence="1">Multi-pass membrane protein</topology>
    </subcellularLocation>
</comment>
<evidence type="ECO:0000256" key="19">
    <source>
        <dbReference type="ARBA" id="ARBA00044770"/>
    </source>
</evidence>
<evidence type="ECO:0000256" key="8">
    <source>
        <dbReference type="ARBA" id="ARBA00022960"/>
    </source>
</evidence>
<dbReference type="InterPro" id="IPR013437">
    <property type="entry name" value="FtsW"/>
</dbReference>
<comment type="similarity">
    <text evidence="16">Belongs to the SEDS family. FtsW subfamily.</text>
</comment>
<keyword evidence="12" id="KW-0131">Cell cycle</keyword>
<evidence type="ECO:0000256" key="11">
    <source>
        <dbReference type="ARBA" id="ARBA00023136"/>
    </source>
</evidence>
<evidence type="ECO:0000256" key="10">
    <source>
        <dbReference type="ARBA" id="ARBA00022989"/>
    </source>
</evidence>
<evidence type="ECO:0000256" key="5">
    <source>
        <dbReference type="ARBA" id="ARBA00022676"/>
    </source>
</evidence>
<keyword evidence="10 23" id="KW-1133">Transmembrane helix</keyword>
<feature type="compositionally biased region" description="Gly residues" evidence="22">
    <location>
        <begin position="434"/>
        <end position="446"/>
    </location>
</feature>
<comment type="pathway">
    <text evidence="2">Cell wall biogenesis; peptidoglycan biosynthesis.</text>
</comment>
<comment type="function">
    <text evidence="21">Peptidoglycan polymerase that is essential for cell division.</text>
</comment>
<name>A0ABR6BFI8_9PSEU</name>
<dbReference type="EMBL" id="JACJID010000002">
    <property type="protein sequence ID" value="MBA8925651.1"/>
    <property type="molecule type" value="Genomic_DNA"/>
</dbReference>
<feature type="transmembrane region" description="Helical" evidence="23">
    <location>
        <begin position="67"/>
        <end position="89"/>
    </location>
</feature>
<keyword evidence="13" id="KW-0961">Cell wall biogenesis/degradation</keyword>
<evidence type="ECO:0000256" key="15">
    <source>
        <dbReference type="ARBA" id="ARBA00033270"/>
    </source>
</evidence>
<dbReference type="RefSeq" id="WP_025360322.1">
    <property type="nucleotide sequence ID" value="NZ_BAAABQ010000059.1"/>
</dbReference>
<feature type="transmembrane region" description="Helical" evidence="23">
    <location>
        <begin position="139"/>
        <end position="156"/>
    </location>
</feature>
<sequence>MTVTQRPARTRTRQTGRGAAVRSALTAWLSRPLASFHLLLAVFGLLTVIGLVMVLSASAVVDIEKGSFSAVGKPLLFAAIGIGAFYLGLRLPLRQLRQLSPAFLLISIALLALVLTPLGRGVPGREHSWFIIGPMSFQPVEVAKVALALWGAHVLVTKRALVSQYRHLLVPVVPVSLVLFALVMLQPDLGSTVSMGLVLVALLWFVGAPMRLFAAFMTAALAAVAMLSISADYRLKRVLAFINPSADPTGANHQLNQALYALADGGLFGKGLGQGPSKFNYLPNVQNDFIFALIGEELGFVGAMVVLGLYAMLAVVGLRIAARNTDPWIRLVAATLTVWLVGQAAINVGYVIGLLPVTGITLPLISAGGTSTVVTMLVFGVLANCARNEPDSVAALRSLGPGRVGGLLRLPAPEPYRPAVKRRPGRPSTPPRGAGRGGAGRGGGGATAPAPEERRRAHRSAPPTEYRRRSAWRSGQDRTVRGPGGHGRTAEGGRR</sequence>
<evidence type="ECO:0000256" key="17">
    <source>
        <dbReference type="ARBA" id="ARBA00041185"/>
    </source>
</evidence>
<feature type="transmembrane region" description="Helical" evidence="23">
    <location>
        <begin position="38"/>
        <end position="61"/>
    </location>
</feature>
<dbReference type="EC" id="2.4.99.28" evidence="19"/>
<evidence type="ECO:0000256" key="4">
    <source>
        <dbReference type="ARBA" id="ARBA00022618"/>
    </source>
</evidence>
<comment type="caution">
    <text evidence="24">The sequence shown here is derived from an EMBL/GenBank/DDBJ whole genome shotgun (WGS) entry which is preliminary data.</text>
</comment>
<keyword evidence="5" id="KW-0328">Glycosyltransferase</keyword>
<dbReference type="NCBIfam" id="TIGR02614">
    <property type="entry name" value="ftsW"/>
    <property type="match status" value="1"/>
</dbReference>
<accession>A0ABR6BFI8</accession>
<dbReference type="InterPro" id="IPR018365">
    <property type="entry name" value="Cell_cycle_FtsW-rel_CS"/>
</dbReference>
<evidence type="ECO:0000256" key="16">
    <source>
        <dbReference type="ARBA" id="ARBA00038053"/>
    </source>
</evidence>
<evidence type="ECO:0000256" key="1">
    <source>
        <dbReference type="ARBA" id="ARBA00004651"/>
    </source>
</evidence>
<evidence type="ECO:0000256" key="2">
    <source>
        <dbReference type="ARBA" id="ARBA00004752"/>
    </source>
</evidence>
<feature type="transmembrane region" description="Helical" evidence="23">
    <location>
        <begin position="168"/>
        <end position="185"/>
    </location>
</feature>
<keyword evidence="11 23" id="KW-0472">Membrane</keyword>
<feature type="transmembrane region" description="Helical" evidence="23">
    <location>
        <begin position="101"/>
        <end position="119"/>
    </location>
</feature>
<evidence type="ECO:0000313" key="24">
    <source>
        <dbReference type="EMBL" id="MBA8925651.1"/>
    </source>
</evidence>
<feature type="transmembrane region" description="Helical" evidence="23">
    <location>
        <begin position="191"/>
        <end position="207"/>
    </location>
</feature>
<comment type="catalytic activity">
    <reaction evidence="20">
        <text>[GlcNAc-(1-&gt;4)-Mur2Ac(oyl-L-Ala-gamma-D-Glu-L-Lys-D-Ala-D-Ala)](n)-di-trans,octa-cis-undecaprenyl diphosphate + beta-D-GlcNAc-(1-&gt;4)-Mur2Ac(oyl-L-Ala-gamma-D-Glu-L-Lys-D-Ala-D-Ala)-di-trans,octa-cis-undecaprenyl diphosphate = [GlcNAc-(1-&gt;4)-Mur2Ac(oyl-L-Ala-gamma-D-Glu-L-Lys-D-Ala-D-Ala)](n+1)-di-trans,octa-cis-undecaprenyl diphosphate + di-trans,octa-cis-undecaprenyl diphosphate + H(+)</text>
        <dbReference type="Rhea" id="RHEA:23708"/>
        <dbReference type="Rhea" id="RHEA-COMP:9602"/>
        <dbReference type="Rhea" id="RHEA-COMP:9603"/>
        <dbReference type="ChEBI" id="CHEBI:15378"/>
        <dbReference type="ChEBI" id="CHEBI:58405"/>
        <dbReference type="ChEBI" id="CHEBI:60033"/>
        <dbReference type="ChEBI" id="CHEBI:78435"/>
        <dbReference type="EC" id="2.4.99.28"/>
    </reaction>
</comment>
<protein>
    <recommendedName>
        <fullName evidence="17">Probable peptidoglycan glycosyltransferase FtsW</fullName>
        <ecNumber evidence="19">2.4.99.28</ecNumber>
    </recommendedName>
    <alternativeName>
        <fullName evidence="18">Cell division protein FtsW</fullName>
    </alternativeName>
    <alternativeName>
        <fullName evidence="15">Cell wall polymerase</fullName>
    </alternativeName>
    <alternativeName>
        <fullName evidence="14">Peptidoglycan polymerase</fullName>
    </alternativeName>
</protein>
<evidence type="ECO:0000313" key="25">
    <source>
        <dbReference type="Proteomes" id="UP000517916"/>
    </source>
</evidence>
<keyword evidence="4 24" id="KW-0132">Cell division</keyword>
<evidence type="ECO:0000256" key="22">
    <source>
        <dbReference type="SAM" id="MobiDB-lite"/>
    </source>
</evidence>
<dbReference type="PANTHER" id="PTHR30474:SF2">
    <property type="entry name" value="PEPTIDOGLYCAN GLYCOSYLTRANSFERASE FTSW-RELATED"/>
    <property type="match status" value="1"/>
</dbReference>